<dbReference type="InterPro" id="IPR038753">
    <property type="entry name" value="NFKBIL1"/>
</dbReference>
<dbReference type="EMBL" id="LCWF01000100">
    <property type="protein sequence ID" value="KKY20110.1"/>
    <property type="molecule type" value="Genomic_DNA"/>
</dbReference>
<evidence type="ECO:0000256" key="2">
    <source>
        <dbReference type="ARBA" id="ARBA00022553"/>
    </source>
</evidence>
<dbReference type="GO" id="GO:0043124">
    <property type="term" value="P:negative regulation of canonical NF-kappaB signal transduction"/>
    <property type="evidence" value="ECO:0007669"/>
    <property type="project" value="InterPro"/>
</dbReference>
<reference evidence="7 8" key="2">
    <citation type="submission" date="2015-05" db="EMBL/GenBank/DDBJ databases">
        <authorList>
            <person name="Morales-Cruz A."/>
            <person name="Amrine K.C."/>
            <person name="Cantu D."/>
        </authorList>
    </citation>
    <scope>NUCLEOTIDE SEQUENCE [LARGE SCALE GENOMIC DNA]</scope>
    <source>
        <strain evidence="7">UCRPC4</strain>
    </source>
</reference>
<dbReference type="PANTHER" id="PTHR15263:SF1">
    <property type="entry name" value="NF-KAPPA-B INHIBITOR-LIKE PROTEIN 1"/>
    <property type="match status" value="1"/>
</dbReference>
<comment type="subcellular location">
    <subcellularLocation>
        <location evidence="1">Nucleus</location>
    </subcellularLocation>
</comment>
<organism evidence="7 8">
    <name type="scientific">Phaeomoniella chlamydospora</name>
    <name type="common">Phaeoacremonium chlamydosporum</name>
    <dbReference type="NCBI Taxonomy" id="158046"/>
    <lineage>
        <taxon>Eukaryota</taxon>
        <taxon>Fungi</taxon>
        <taxon>Dikarya</taxon>
        <taxon>Ascomycota</taxon>
        <taxon>Pezizomycotina</taxon>
        <taxon>Eurotiomycetes</taxon>
        <taxon>Chaetothyriomycetidae</taxon>
        <taxon>Phaeomoniellales</taxon>
        <taxon>Phaeomoniellaceae</taxon>
        <taxon>Phaeomoniella</taxon>
    </lineage>
</organism>
<sequence>MVIEARKGVCMMPMISADEMDEGNLTRRSPVPDADTAFRQSLFDALADDEGAAFWQGVYGQPIHNYPDTKVGPDGKLEQMTEEEYTAYVRRRMWEKSQEGHEEIRQAKAKERREQQRVKEQEQHDRRKRNKRTADSSNSKYDRDIFDFDHRHATRSNEKAWNIRWRDYLQAWQNLDTVASKTNTSVSPNDVPTKPPPSLKTLLSWPNLSNSASDINASELKSFFQHCPPSSTLTSTSSSAPSILLATLKQERIRWHPDKIQHRYGRLGIEIDTKTLARVTAVFQIVDELWIREKEKENEAHGLKDS</sequence>
<evidence type="ECO:0000256" key="4">
    <source>
        <dbReference type="ARBA" id="ARBA00023043"/>
    </source>
</evidence>
<keyword evidence="8" id="KW-1185">Reference proteome</keyword>
<keyword evidence="5" id="KW-0539">Nucleus</keyword>
<feature type="region of interest" description="Disordered" evidence="6">
    <location>
        <begin position="96"/>
        <end position="142"/>
    </location>
</feature>
<evidence type="ECO:0000313" key="8">
    <source>
        <dbReference type="Proteomes" id="UP000053317"/>
    </source>
</evidence>
<proteinExistence type="predicted"/>
<keyword evidence="4" id="KW-0040">ANK repeat</keyword>
<dbReference type="PANTHER" id="PTHR15263">
    <property type="entry name" value="I-KAPPA-B-LIKE PROTEIN IKBL"/>
    <property type="match status" value="1"/>
</dbReference>
<accession>A0A0G2GTJ0</accession>
<evidence type="ECO:0000256" key="6">
    <source>
        <dbReference type="SAM" id="MobiDB-lite"/>
    </source>
</evidence>
<dbReference type="OrthoDB" id="412109at2759"/>
<keyword evidence="3" id="KW-0677">Repeat</keyword>
<feature type="compositionally biased region" description="Basic and acidic residues" evidence="6">
    <location>
        <begin position="96"/>
        <end position="125"/>
    </location>
</feature>
<protein>
    <submittedName>
        <fullName evidence="7">Uncharacterized protein</fullName>
    </submittedName>
</protein>
<name>A0A0G2GTJ0_PHACM</name>
<dbReference type="Proteomes" id="UP000053317">
    <property type="component" value="Unassembled WGS sequence"/>
</dbReference>
<keyword evidence="2" id="KW-0597">Phosphoprotein</keyword>
<reference evidence="7 8" key="1">
    <citation type="submission" date="2015-05" db="EMBL/GenBank/DDBJ databases">
        <title>Distinctive expansion of gene families associated with plant cell wall degradation and secondary metabolism in the genomes of grapevine trunk pathogens.</title>
        <authorList>
            <person name="Lawrence D.P."/>
            <person name="Travadon R."/>
            <person name="Rolshausen P.E."/>
            <person name="Baumgartner K."/>
        </authorList>
    </citation>
    <scope>NUCLEOTIDE SEQUENCE [LARGE SCALE GENOMIC DNA]</scope>
    <source>
        <strain evidence="7">UCRPC4</strain>
    </source>
</reference>
<evidence type="ECO:0000313" key="7">
    <source>
        <dbReference type="EMBL" id="KKY20110.1"/>
    </source>
</evidence>
<gene>
    <name evidence="7" type="ORF">UCRPC4_g04244</name>
</gene>
<dbReference type="GO" id="GO:0005634">
    <property type="term" value="C:nucleus"/>
    <property type="evidence" value="ECO:0007669"/>
    <property type="project" value="UniProtKB-SubCell"/>
</dbReference>
<evidence type="ECO:0000256" key="1">
    <source>
        <dbReference type="ARBA" id="ARBA00004123"/>
    </source>
</evidence>
<dbReference type="AlphaFoldDB" id="A0A0G2GTJ0"/>
<comment type="caution">
    <text evidence="7">The sequence shown here is derived from an EMBL/GenBank/DDBJ whole genome shotgun (WGS) entry which is preliminary data.</text>
</comment>
<evidence type="ECO:0000256" key="5">
    <source>
        <dbReference type="ARBA" id="ARBA00023242"/>
    </source>
</evidence>
<evidence type="ECO:0000256" key="3">
    <source>
        <dbReference type="ARBA" id="ARBA00022737"/>
    </source>
</evidence>